<gene>
    <name evidence="2" type="ORF">GA0116948_105236</name>
</gene>
<accession>A0A1C4DF27</accession>
<evidence type="ECO:0000313" key="3">
    <source>
        <dbReference type="Proteomes" id="UP000242818"/>
    </source>
</evidence>
<dbReference type="STRING" id="1335309.GA0116948_105236"/>
<reference evidence="2 3" key="1">
    <citation type="submission" date="2016-08" db="EMBL/GenBank/DDBJ databases">
        <authorList>
            <person name="Seilhamer J.J."/>
        </authorList>
    </citation>
    <scope>NUCLEOTIDE SEQUENCE [LARGE SCALE GENOMIC DNA]</scope>
    <source>
        <strain evidence="2 3">A37T2</strain>
    </source>
</reference>
<dbReference type="EMBL" id="FMAR01000005">
    <property type="protein sequence ID" value="SCC29810.1"/>
    <property type="molecule type" value="Genomic_DNA"/>
</dbReference>
<feature type="chain" id="PRO_5008690452" evidence="1">
    <location>
        <begin position="24"/>
        <end position="126"/>
    </location>
</feature>
<dbReference type="AlphaFoldDB" id="A0A1C4DF27"/>
<evidence type="ECO:0000313" key="2">
    <source>
        <dbReference type="EMBL" id="SCC29810.1"/>
    </source>
</evidence>
<proteinExistence type="predicted"/>
<evidence type="ECO:0000256" key="1">
    <source>
        <dbReference type="SAM" id="SignalP"/>
    </source>
</evidence>
<feature type="signal peptide" evidence="1">
    <location>
        <begin position="1"/>
        <end position="23"/>
    </location>
</feature>
<name>A0A1C4DF27_9BACT</name>
<keyword evidence="1" id="KW-0732">Signal</keyword>
<keyword evidence="3" id="KW-1185">Reference proteome</keyword>
<protein>
    <submittedName>
        <fullName evidence="2">Uncharacterized protein</fullName>
    </submittedName>
</protein>
<dbReference type="Proteomes" id="UP000242818">
    <property type="component" value="Unassembled WGS sequence"/>
</dbReference>
<sequence>MKKVFYSALAVTTAIAGIAASKANNNTHRSVYLYRYIGSRPVTTASQVTNVTNWTVTTTALWCTGTLQPCGVTTTIPPSATSNHPSAKIPPIFTGAFYYTANTGSFPSGTIGASGTNVIASYSEDL</sequence>
<organism evidence="2 3">
    <name type="scientific">Chitinophaga costaii</name>
    <dbReference type="NCBI Taxonomy" id="1335309"/>
    <lineage>
        <taxon>Bacteria</taxon>
        <taxon>Pseudomonadati</taxon>
        <taxon>Bacteroidota</taxon>
        <taxon>Chitinophagia</taxon>
        <taxon>Chitinophagales</taxon>
        <taxon>Chitinophagaceae</taxon>
        <taxon>Chitinophaga</taxon>
    </lineage>
</organism>